<keyword evidence="5" id="KW-1185">Reference proteome</keyword>
<dbReference type="InterPro" id="IPR013785">
    <property type="entry name" value="Aldolase_TIM"/>
</dbReference>
<evidence type="ECO:0000256" key="1">
    <source>
        <dbReference type="ARBA" id="ARBA00004948"/>
    </source>
</evidence>
<dbReference type="RefSeq" id="WP_076369220.1">
    <property type="nucleotide sequence ID" value="NZ_FTMG01000001.1"/>
</dbReference>
<dbReference type="Proteomes" id="UP000541583">
    <property type="component" value="Unassembled WGS sequence"/>
</dbReference>
<evidence type="ECO:0000313" key="4">
    <source>
        <dbReference type="EMBL" id="MBB6108049.1"/>
    </source>
</evidence>
<dbReference type="EMBL" id="JACHCB010000001">
    <property type="protein sequence ID" value="MBB6108049.1"/>
    <property type="molecule type" value="Genomic_DNA"/>
</dbReference>
<dbReference type="EC" id="2.5.1.3" evidence="4"/>
<dbReference type="Pfam" id="PF02581">
    <property type="entry name" value="TMP-TENI"/>
    <property type="match status" value="1"/>
</dbReference>
<gene>
    <name evidence="4" type="ORF">HDF23_000779</name>
</gene>
<feature type="domain" description="Thiamine phosphate synthase/TenI" evidence="3">
    <location>
        <begin position="6"/>
        <end position="178"/>
    </location>
</feature>
<proteinExistence type="predicted"/>
<protein>
    <submittedName>
        <fullName evidence="4">Thiamine-phosphate pyrophosphorylase</fullName>
        <ecNumber evidence="4">2.5.1.3</ecNumber>
    </submittedName>
</protein>
<reference evidence="4 5" key="1">
    <citation type="submission" date="2020-08" db="EMBL/GenBank/DDBJ databases">
        <title>Genomic Encyclopedia of Type Strains, Phase IV (KMG-V): Genome sequencing to study the core and pangenomes of soil and plant-associated prokaryotes.</title>
        <authorList>
            <person name="Whitman W."/>
        </authorList>
    </citation>
    <scope>NUCLEOTIDE SEQUENCE [LARGE SCALE GENOMIC DNA]</scope>
    <source>
        <strain evidence="4 5">ANJLi2</strain>
    </source>
</reference>
<evidence type="ECO:0000313" key="5">
    <source>
        <dbReference type="Proteomes" id="UP000541583"/>
    </source>
</evidence>
<dbReference type="SUPFAM" id="SSF51391">
    <property type="entry name" value="Thiamin phosphate synthase"/>
    <property type="match status" value="1"/>
</dbReference>
<comment type="pathway">
    <text evidence="1">Cofactor biosynthesis; thiamine diphosphate biosynthesis.</text>
</comment>
<dbReference type="Gene3D" id="3.20.20.70">
    <property type="entry name" value="Aldolase class I"/>
    <property type="match status" value="1"/>
</dbReference>
<accession>A0ABR6PE63</accession>
<evidence type="ECO:0000259" key="3">
    <source>
        <dbReference type="Pfam" id="PF02581"/>
    </source>
</evidence>
<dbReference type="CDD" id="cd00564">
    <property type="entry name" value="TMP_TenI"/>
    <property type="match status" value="1"/>
</dbReference>
<dbReference type="GO" id="GO:0004789">
    <property type="term" value="F:thiamine-phosphate diphosphorylase activity"/>
    <property type="evidence" value="ECO:0007669"/>
    <property type="project" value="UniProtKB-EC"/>
</dbReference>
<dbReference type="InterPro" id="IPR022998">
    <property type="entry name" value="ThiamineP_synth_TenI"/>
</dbReference>
<name>A0ABR6PE63_9SPHI</name>
<keyword evidence="2" id="KW-0784">Thiamine biosynthesis</keyword>
<organism evidence="4 5">
    <name type="scientific">Mucilaginibacter lappiensis</name>
    <dbReference type="NCBI Taxonomy" id="354630"/>
    <lineage>
        <taxon>Bacteria</taxon>
        <taxon>Pseudomonadati</taxon>
        <taxon>Bacteroidota</taxon>
        <taxon>Sphingobacteriia</taxon>
        <taxon>Sphingobacteriales</taxon>
        <taxon>Sphingobacteriaceae</taxon>
        <taxon>Mucilaginibacter</taxon>
    </lineage>
</organism>
<evidence type="ECO:0000256" key="2">
    <source>
        <dbReference type="ARBA" id="ARBA00022977"/>
    </source>
</evidence>
<comment type="caution">
    <text evidence="4">The sequence shown here is derived from an EMBL/GenBank/DDBJ whole genome shotgun (WGS) entry which is preliminary data.</text>
</comment>
<sequence>MQLIVISHPDSVVNEAQVINQLFDAGLTRFHLRKPDWSDEQLVDLLRQIDQAFYPYIALHQHHHIAIDFNIKRLHYTEKHRLATEPGKLIIQKEEGYVLSTSIHNITELNSLIPFDYTFFGPVFNSISKPGYQSNLTEDFNINQNDNQPRVIALGGVEYSNLDKLKLMGFDGAAILGTIWNDPTQAITNFRKLQEYLLTKQT</sequence>
<dbReference type="PANTHER" id="PTHR20857">
    <property type="entry name" value="THIAMINE-PHOSPHATE PYROPHOSPHORYLASE"/>
    <property type="match status" value="1"/>
</dbReference>
<keyword evidence="4" id="KW-0808">Transferase</keyword>
<dbReference type="InterPro" id="IPR036206">
    <property type="entry name" value="ThiamineP_synth_sf"/>
</dbReference>
<dbReference type="PANTHER" id="PTHR20857:SF15">
    <property type="entry name" value="THIAMINE-PHOSPHATE SYNTHASE"/>
    <property type="match status" value="1"/>
</dbReference>